<evidence type="ECO:0000313" key="4">
    <source>
        <dbReference type="Proteomes" id="UP001168972"/>
    </source>
</evidence>
<feature type="compositionally biased region" description="Low complexity" evidence="2">
    <location>
        <begin position="220"/>
        <end position="236"/>
    </location>
</feature>
<feature type="binding site" evidence="1">
    <location>
        <position position="84"/>
    </location>
    <ligand>
        <name>Zn(2+)</name>
        <dbReference type="ChEBI" id="CHEBI:29105"/>
    </ligand>
</feature>
<feature type="binding site" evidence="1">
    <location>
        <position position="171"/>
    </location>
    <ligand>
        <name>Zn(2+)</name>
        <dbReference type="ChEBI" id="CHEBI:29105"/>
    </ligand>
</feature>
<protein>
    <recommendedName>
        <fullName evidence="5">MOB kinase activator-like 3</fullName>
    </recommendedName>
</protein>
<feature type="binding site" evidence="1">
    <location>
        <position position="166"/>
    </location>
    <ligand>
        <name>Zn(2+)</name>
        <dbReference type="ChEBI" id="CHEBI:29105"/>
    </ligand>
</feature>
<dbReference type="Pfam" id="PF03637">
    <property type="entry name" value="Mob1_phocein"/>
    <property type="match status" value="1"/>
</dbReference>
<proteinExistence type="predicted"/>
<reference evidence="3" key="1">
    <citation type="journal article" date="2023" name="bioRxiv">
        <title>Scaffold-level genome assemblies of two parasitoid biocontrol wasps reveal the parthenogenesis mechanism and an associated novel virus.</title>
        <authorList>
            <person name="Inwood S."/>
            <person name="Skelly J."/>
            <person name="Guhlin J."/>
            <person name="Harrop T."/>
            <person name="Goldson S."/>
            <person name="Dearden P."/>
        </authorList>
    </citation>
    <scope>NUCLEOTIDE SEQUENCE</scope>
    <source>
        <strain evidence="3">Lincoln</strain>
        <tissue evidence="3">Whole body</tissue>
    </source>
</reference>
<dbReference type="InterPro" id="IPR036703">
    <property type="entry name" value="MOB_kinase_act_sf"/>
</dbReference>
<feature type="region of interest" description="Disordered" evidence="2">
    <location>
        <begin position="217"/>
        <end position="236"/>
    </location>
</feature>
<name>A0AA39F491_MICHY</name>
<dbReference type="SUPFAM" id="SSF101152">
    <property type="entry name" value="Mob1/phocein"/>
    <property type="match status" value="1"/>
</dbReference>
<dbReference type="Gene3D" id="1.20.140.30">
    <property type="entry name" value="MOB kinase activator"/>
    <property type="match status" value="1"/>
</dbReference>
<sequence>MASLSGFVEFFQKGKTFRPKKKFTHGTLRYSLHKQAQASLNSGINLRTAVQLPPGEDFDDWMAVHVVDFFNRINLIYGTISEYCDSSSCPTMSGGARFEYLWADGEKYKKPTALPAPQYVSLLMDWIEAQINNETVFPVSTDVPFPKTFVTLCKKILTRLFRVFVHVYIHHFDRIVAIGAEAHVNTCYKHFYYFVTEFDLINAKELEPLSEMTSKVCKDTTNSQAQSSTTSSSHSR</sequence>
<evidence type="ECO:0000256" key="1">
    <source>
        <dbReference type="PIRSR" id="PIRSR605301-1"/>
    </source>
</evidence>
<gene>
    <name evidence="3" type="ORF">PV327_006409</name>
</gene>
<feature type="binding site" evidence="1">
    <location>
        <position position="89"/>
    </location>
    <ligand>
        <name>Zn(2+)</name>
        <dbReference type="ChEBI" id="CHEBI:29105"/>
    </ligand>
</feature>
<keyword evidence="1" id="KW-0479">Metal-binding</keyword>
<evidence type="ECO:0000313" key="3">
    <source>
        <dbReference type="EMBL" id="KAK0162647.1"/>
    </source>
</evidence>
<reference evidence="3" key="2">
    <citation type="submission" date="2023-03" db="EMBL/GenBank/DDBJ databases">
        <authorList>
            <person name="Inwood S.N."/>
            <person name="Skelly J.G."/>
            <person name="Guhlin J."/>
            <person name="Harrop T.W.R."/>
            <person name="Goldson S.G."/>
            <person name="Dearden P.K."/>
        </authorList>
    </citation>
    <scope>NUCLEOTIDE SEQUENCE</scope>
    <source>
        <strain evidence="3">Lincoln</strain>
        <tissue evidence="3">Whole body</tissue>
    </source>
</reference>
<dbReference type="PANTHER" id="PTHR22599">
    <property type="entry name" value="MPS ONE BINDER KINASE ACTIVATOR-LIKE MOB"/>
    <property type="match status" value="1"/>
</dbReference>
<keyword evidence="4" id="KW-1185">Reference proteome</keyword>
<dbReference type="FunFam" id="1.20.140.30:FF:000001">
    <property type="entry name" value="MOB kinase activator 1A"/>
    <property type="match status" value="1"/>
</dbReference>
<dbReference type="EMBL" id="JAQQBR010001833">
    <property type="protein sequence ID" value="KAK0162647.1"/>
    <property type="molecule type" value="Genomic_DNA"/>
</dbReference>
<organism evidence="3 4">
    <name type="scientific">Microctonus hyperodae</name>
    <name type="common">Parasitoid wasp</name>
    <dbReference type="NCBI Taxonomy" id="165561"/>
    <lineage>
        <taxon>Eukaryota</taxon>
        <taxon>Metazoa</taxon>
        <taxon>Ecdysozoa</taxon>
        <taxon>Arthropoda</taxon>
        <taxon>Hexapoda</taxon>
        <taxon>Insecta</taxon>
        <taxon>Pterygota</taxon>
        <taxon>Neoptera</taxon>
        <taxon>Endopterygota</taxon>
        <taxon>Hymenoptera</taxon>
        <taxon>Apocrita</taxon>
        <taxon>Ichneumonoidea</taxon>
        <taxon>Braconidae</taxon>
        <taxon>Euphorinae</taxon>
        <taxon>Microctonus</taxon>
    </lineage>
</organism>
<keyword evidence="1" id="KW-0862">Zinc</keyword>
<comment type="caution">
    <text evidence="3">The sequence shown here is derived from an EMBL/GenBank/DDBJ whole genome shotgun (WGS) entry which is preliminary data.</text>
</comment>
<accession>A0AA39F491</accession>
<dbReference type="SMART" id="SM01388">
    <property type="entry name" value="Mob1_phocein"/>
    <property type="match status" value="1"/>
</dbReference>
<dbReference type="Proteomes" id="UP001168972">
    <property type="component" value="Unassembled WGS sequence"/>
</dbReference>
<dbReference type="InterPro" id="IPR005301">
    <property type="entry name" value="MOB_kinase_act_fam"/>
</dbReference>
<evidence type="ECO:0008006" key="5">
    <source>
        <dbReference type="Google" id="ProtNLM"/>
    </source>
</evidence>
<evidence type="ECO:0000256" key="2">
    <source>
        <dbReference type="SAM" id="MobiDB-lite"/>
    </source>
</evidence>
<dbReference type="AlphaFoldDB" id="A0AA39F491"/>